<evidence type="ECO:0000256" key="1">
    <source>
        <dbReference type="SAM" id="MobiDB-lite"/>
    </source>
</evidence>
<feature type="compositionally biased region" description="Basic and acidic residues" evidence="1">
    <location>
        <begin position="109"/>
        <end position="125"/>
    </location>
</feature>
<proteinExistence type="predicted"/>
<keyword evidence="3" id="KW-1185">Reference proteome</keyword>
<dbReference type="RefSeq" id="XP_062641808.1">
    <property type="nucleotide sequence ID" value="XM_062791585.1"/>
</dbReference>
<dbReference type="Proteomes" id="UP001302602">
    <property type="component" value="Unassembled WGS sequence"/>
</dbReference>
<evidence type="ECO:0000313" key="3">
    <source>
        <dbReference type="Proteomes" id="UP001302602"/>
    </source>
</evidence>
<sequence>MSPNMRHVKRRHLSWQSLMQKMFTIPSSYDTEATLLSGSLSSIYRECIYRRIGANFKPGDWIDGRCYEFDPVDEPNGTCKERTQAASHLFCPPASNRLEGAQRKANAQRKRDESNRESTAKITDHDAEDDTTVPRRDTGKRKRNRSNGGSVTNSQRP</sequence>
<accession>A0AAN6TP32</accession>
<reference evidence="2" key="2">
    <citation type="submission" date="2023-05" db="EMBL/GenBank/DDBJ databases">
        <authorList>
            <consortium name="Lawrence Berkeley National Laboratory"/>
            <person name="Steindorff A."/>
            <person name="Hensen N."/>
            <person name="Bonometti L."/>
            <person name="Westerberg I."/>
            <person name="Brannstrom I.O."/>
            <person name="Guillou S."/>
            <person name="Cros-Aarteil S."/>
            <person name="Calhoun S."/>
            <person name="Haridas S."/>
            <person name="Kuo A."/>
            <person name="Mondo S."/>
            <person name="Pangilinan J."/>
            <person name="Riley R."/>
            <person name="Labutti K."/>
            <person name="Andreopoulos B."/>
            <person name="Lipzen A."/>
            <person name="Chen C."/>
            <person name="Yanf M."/>
            <person name="Daum C."/>
            <person name="Ng V."/>
            <person name="Clum A."/>
            <person name="Ohm R."/>
            <person name="Martin F."/>
            <person name="Silar P."/>
            <person name="Natvig D."/>
            <person name="Lalanne C."/>
            <person name="Gautier V."/>
            <person name="Ament-Velasquez S.L."/>
            <person name="Kruys A."/>
            <person name="Hutchinson M.I."/>
            <person name="Powell A.J."/>
            <person name="Barry K."/>
            <person name="Miller A.N."/>
            <person name="Grigoriev I.V."/>
            <person name="Debuchy R."/>
            <person name="Gladieux P."/>
            <person name="Thoren M.H."/>
            <person name="Johannesson H."/>
        </authorList>
    </citation>
    <scope>NUCLEOTIDE SEQUENCE</scope>
    <source>
        <strain evidence="2">CBS 731.68</strain>
    </source>
</reference>
<organism evidence="2 3">
    <name type="scientific">Parathielavia appendiculata</name>
    <dbReference type="NCBI Taxonomy" id="2587402"/>
    <lineage>
        <taxon>Eukaryota</taxon>
        <taxon>Fungi</taxon>
        <taxon>Dikarya</taxon>
        <taxon>Ascomycota</taxon>
        <taxon>Pezizomycotina</taxon>
        <taxon>Sordariomycetes</taxon>
        <taxon>Sordariomycetidae</taxon>
        <taxon>Sordariales</taxon>
        <taxon>Chaetomiaceae</taxon>
        <taxon>Parathielavia</taxon>
    </lineage>
</organism>
<feature type="region of interest" description="Disordered" evidence="1">
    <location>
        <begin position="90"/>
        <end position="157"/>
    </location>
</feature>
<dbReference type="GeneID" id="87828354"/>
<dbReference type="AlphaFoldDB" id="A0AAN6TP32"/>
<name>A0AAN6TP32_9PEZI</name>
<dbReference type="EMBL" id="MU853291">
    <property type="protein sequence ID" value="KAK4118035.1"/>
    <property type="molecule type" value="Genomic_DNA"/>
</dbReference>
<feature type="compositionally biased region" description="Polar residues" evidence="1">
    <location>
        <begin position="146"/>
        <end position="157"/>
    </location>
</feature>
<gene>
    <name evidence="2" type="ORF">N657DRAFT_638339</name>
</gene>
<evidence type="ECO:0000313" key="2">
    <source>
        <dbReference type="EMBL" id="KAK4118035.1"/>
    </source>
</evidence>
<protein>
    <submittedName>
        <fullName evidence="2">Uncharacterized protein</fullName>
    </submittedName>
</protein>
<comment type="caution">
    <text evidence="2">The sequence shown here is derived from an EMBL/GenBank/DDBJ whole genome shotgun (WGS) entry which is preliminary data.</text>
</comment>
<reference evidence="2" key="1">
    <citation type="journal article" date="2023" name="Mol. Phylogenet. Evol.">
        <title>Genome-scale phylogeny and comparative genomics of the fungal order Sordariales.</title>
        <authorList>
            <person name="Hensen N."/>
            <person name="Bonometti L."/>
            <person name="Westerberg I."/>
            <person name="Brannstrom I.O."/>
            <person name="Guillou S."/>
            <person name="Cros-Aarteil S."/>
            <person name="Calhoun S."/>
            <person name="Haridas S."/>
            <person name="Kuo A."/>
            <person name="Mondo S."/>
            <person name="Pangilinan J."/>
            <person name="Riley R."/>
            <person name="LaButti K."/>
            <person name="Andreopoulos B."/>
            <person name="Lipzen A."/>
            <person name="Chen C."/>
            <person name="Yan M."/>
            <person name="Daum C."/>
            <person name="Ng V."/>
            <person name="Clum A."/>
            <person name="Steindorff A."/>
            <person name="Ohm R.A."/>
            <person name="Martin F."/>
            <person name="Silar P."/>
            <person name="Natvig D.O."/>
            <person name="Lalanne C."/>
            <person name="Gautier V."/>
            <person name="Ament-Velasquez S.L."/>
            <person name="Kruys A."/>
            <person name="Hutchinson M.I."/>
            <person name="Powell A.J."/>
            <person name="Barry K."/>
            <person name="Miller A.N."/>
            <person name="Grigoriev I.V."/>
            <person name="Debuchy R."/>
            <person name="Gladieux P."/>
            <person name="Hiltunen Thoren M."/>
            <person name="Johannesson H."/>
        </authorList>
    </citation>
    <scope>NUCLEOTIDE SEQUENCE</scope>
    <source>
        <strain evidence="2">CBS 731.68</strain>
    </source>
</reference>